<dbReference type="Gene3D" id="3.30.1050.10">
    <property type="entry name" value="SCP2 sterol-binding domain"/>
    <property type="match status" value="1"/>
</dbReference>
<dbReference type="InterPro" id="IPR003033">
    <property type="entry name" value="SCP2_sterol-bd_dom"/>
</dbReference>
<dbReference type="PANTHER" id="PTHR10094">
    <property type="entry name" value="STEROL CARRIER PROTEIN 2 SCP-2 FAMILY PROTEIN"/>
    <property type="match status" value="1"/>
</dbReference>
<dbReference type="EMBL" id="CABFWN010000001">
    <property type="protein sequence ID" value="VUG16197.1"/>
    <property type="molecule type" value="Genomic_DNA"/>
</dbReference>
<keyword evidence="3" id="KW-1185">Reference proteome</keyword>
<sequence length="130" mass="14435">MTLKSTAKLENLSGNLADNSTLAEEAAKKLDSNVSFDVFNKKGEKVKWILYAKKGKKVELTKFGNSDSQSAEESDIKIRISDLNLIKLIRGKQSAQRLFMAGKLKIKGNVLKAAYIEKLLKYAGQEKAKL</sequence>
<name>A0A7D9CUZ3_DEKBR</name>
<evidence type="ECO:0000259" key="1">
    <source>
        <dbReference type="Pfam" id="PF02036"/>
    </source>
</evidence>
<gene>
    <name evidence="2" type="primary">SCP2</name>
    <name evidence="2" type="ORF">DEBR0S1_10176G</name>
</gene>
<accession>A0A7D9CUZ3</accession>
<evidence type="ECO:0000313" key="3">
    <source>
        <dbReference type="Proteomes" id="UP000478008"/>
    </source>
</evidence>
<evidence type="ECO:0000313" key="2">
    <source>
        <dbReference type="EMBL" id="VUG16197.1"/>
    </source>
</evidence>
<organism evidence="2 3">
    <name type="scientific">Dekkera bruxellensis</name>
    <name type="common">Brettanomyces custersii</name>
    <dbReference type="NCBI Taxonomy" id="5007"/>
    <lineage>
        <taxon>Eukaryota</taxon>
        <taxon>Fungi</taxon>
        <taxon>Dikarya</taxon>
        <taxon>Ascomycota</taxon>
        <taxon>Saccharomycotina</taxon>
        <taxon>Pichiomycetes</taxon>
        <taxon>Pichiales</taxon>
        <taxon>Pichiaceae</taxon>
        <taxon>Brettanomyces</taxon>
    </lineage>
</organism>
<protein>
    <submittedName>
        <fullName evidence="2">DEBR0S1_10176g1_1</fullName>
    </submittedName>
</protein>
<dbReference type="AlphaFoldDB" id="A0A7D9CUZ3"/>
<dbReference type="Proteomes" id="UP000478008">
    <property type="component" value="Unassembled WGS sequence"/>
</dbReference>
<dbReference type="SUPFAM" id="SSF55718">
    <property type="entry name" value="SCP-like"/>
    <property type="match status" value="1"/>
</dbReference>
<dbReference type="PANTHER" id="PTHR10094:SF25">
    <property type="entry name" value="SCP2 STEROL-BINDING DOMAIN-CONTAINING PROTEIN 1"/>
    <property type="match status" value="1"/>
</dbReference>
<dbReference type="GO" id="GO:0005829">
    <property type="term" value="C:cytosol"/>
    <property type="evidence" value="ECO:0007669"/>
    <property type="project" value="TreeGrafter"/>
</dbReference>
<proteinExistence type="predicted"/>
<dbReference type="InterPro" id="IPR036527">
    <property type="entry name" value="SCP2_sterol-bd_dom_sf"/>
</dbReference>
<feature type="domain" description="SCP2" evidence="1">
    <location>
        <begin position="20"/>
        <end position="121"/>
    </location>
</feature>
<reference evidence="2 3" key="1">
    <citation type="submission" date="2019-07" db="EMBL/GenBank/DDBJ databases">
        <authorList>
            <person name="Friedrich A."/>
            <person name="Schacherer J."/>
        </authorList>
    </citation>
    <scope>NUCLEOTIDE SEQUENCE [LARGE SCALE GENOMIC DNA]</scope>
</reference>
<dbReference type="Pfam" id="PF02036">
    <property type="entry name" value="SCP2"/>
    <property type="match status" value="1"/>
</dbReference>